<dbReference type="AlphaFoldDB" id="A0A328C2S4"/>
<dbReference type="Proteomes" id="UP000249169">
    <property type="component" value="Unassembled WGS sequence"/>
</dbReference>
<evidence type="ECO:0000256" key="1">
    <source>
        <dbReference type="SAM" id="MobiDB-lite"/>
    </source>
</evidence>
<feature type="region of interest" description="Disordered" evidence="1">
    <location>
        <begin position="37"/>
        <end position="82"/>
    </location>
</feature>
<name>A0A328C2S4_9DELT</name>
<comment type="caution">
    <text evidence="2">The sequence shown here is derived from an EMBL/GenBank/DDBJ whole genome shotgun (WGS) entry which is preliminary data.</text>
</comment>
<dbReference type="RefSeq" id="WP_111730829.1">
    <property type="nucleotide sequence ID" value="NZ_QHKO01000008.1"/>
</dbReference>
<keyword evidence="3" id="KW-1185">Reference proteome</keyword>
<feature type="compositionally biased region" description="Gly residues" evidence="1">
    <location>
        <begin position="49"/>
        <end position="61"/>
    </location>
</feature>
<evidence type="ECO:0000313" key="3">
    <source>
        <dbReference type="Proteomes" id="UP000249169"/>
    </source>
</evidence>
<accession>A0A328C2S4</accession>
<gene>
    <name evidence="2" type="ORF">DL240_15580</name>
</gene>
<reference evidence="2 3" key="1">
    <citation type="submission" date="2018-05" db="EMBL/GenBank/DDBJ databases">
        <title>Lujinxingia marina gen. nov. sp. nov., a new facultative anaerobic member of the class Deltaproteobacteria, and proposal of Lujinxingaceae fam. nov.</title>
        <authorList>
            <person name="Li C.-M."/>
        </authorList>
    </citation>
    <scope>NUCLEOTIDE SEQUENCE [LARGE SCALE GENOMIC DNA]</scope>
    <source>
        <strain evidence="2 3">B210</strain>
    </source>
</reference>
<dbReference type="SUPFAM" id="SSF89260">
    <property type="entry name" value="Collagen-binding domain"/>
    <property type="match status" value="1"/>
</dbReference>
<protein>
    <recommendedName>
        <fullName evidence="4">Peptidase C-terminal archaeal/bacterial domain-containing protein</fullName>
    </recommendedName>
</protein>
<dbReference type="EMBL" id="QHKO01000008">
    <property type="protein sequence ID" value="RAL20737.1"/>
    <property type="molecule type" value="Genomic_DNA"/>
</dbReference>
<evidence type="ECO:0000313" key="2">
    <source>
        <dbReference type="EMBL" id="RAL20737.1"/>
    </source>
</evidence>
<dbReference type="OrthoDB" id="5479026at2"/>
<proteinExistence type="predicted"/>
<feature type="compositionally biased region" description="Low complexity" evidence="1">
    <location>
        <begin position="37"/>
        <end position="48"/>
    </location>
</feature>
<dbReference type="Gene3D" id="2.60.120.380">
    <property type="match status" value="2"/>
</dbReference>
<evidence type="ECO:0008006" key="4">
    <source>
        <dbReference type="Google" id="ProtNLM"/>
    </source>
</evidence>
<sequence length="381" mass="39627">MHTSRPRASRRSSMACFLALLLILLLAPVGPGPLALPPDLSEADAPHGQGQGHAHGYGKGQALGHEIGRGHTHGHQDSACGDDTINQSDEACDGADLNGQSCLTLGYDGGTLTCSSACTFDTSACTVALSCEDLQGSEPNDTFAEAAPLSPDNLPIQDAICEGDARDIYTLTLPVGCSVLARMTPQADVDFELSLHTASGELARATSGAGQTDTVQAGANTSTYYLEVSPLSSATGSYDLEATVADLACLSAPGCPNDDMFEPNDSLANPYPLEGPTALLNGTICDASRDYYELTVPAGCQLSSVLEFSHAVGDLELALYDSTGAIIARSSSTSDREEVRLTEVSTEEVYRLEVYGYDGATGAYSLHNTITCASLQDSSVP</sequence>
<organism evidence="2 3">
    <name type="scientific">Lujinxingia litoralis</name>
    <dbReference type="NCBI Taxonomy" id="2211119"/>
    <lineage>
        <taxon>Bacteria</taxon>
        <taxon>Deltaproteobacteria</taxon>
        <taxon>Bradymonadales</taxon>
        <taxon>Lujinxingiaceae</taxon>
        <taxon>Lujinxingia</taxon>
    </lineage>
</organism>